<dbReference type="PRINTS" id="PR00364">
    <property type="entry name" value="DISEASERSIST"/>
</dbReference>
<comment type="caution">
    <text evidence="3">The sequence shown here is derived from an EMBL/GenBank/DDBJ whole genome shotgun (WGS) entry which is preliminary data.</text>
</comment>
<dbReference type="SUPFAM" id="SSF48452">
    <property type="entry name" value="TPR-like"/>
    <property type="match status" value="2"/>
</dbReference>
<feature type="domain" description="NB-ARC" evidence="2">
    <location>
        <begin position="91"/>
        <end position="239"/>
    </location>
</feature>
<proteinExistence type="predicted"/>
<evidence type="ECO:0000313" key="3">
    <source>
        <dbReference type="EMBL" id="MBO8191923.1"/>
    </source>
</evidence>
<dbReference type="Pfam" id="PF00931">
    <property type="entry name" value="NB-ARC"/>
    <property type="match status" value="1"/>
</dbReference>
<dbReference type="SUPFAM" id="SSF52540">
    <property type="entry name" value="P-loop containing nucleoside triphosphate hydrolases"/>
    <property type="match status" value="1"/>
</dbReference>
<dbReference type="Gene3D" id="1.25.40.10">
    <property type="entry name" value="Tetratricopeptide repeat domain"/>
    <property type="match status" value="2"/>
</dbReference>
<evidence type="ECO:0000313" key="4">
    <source>
        <dbReference type="Proteomes" id="UP001519064"/>
    </source>
</evidence>
<dbReference type="InterPro" id="IPR027417">
    <property type="entry name" value="P-loop_NTPase"/>
</dbReference>
<protein>
    <submittedName>
        <fullName evidence="3">Tetratricopeptide repeat protein</fullName>
    </submittedName>
</protein>
<dbReference type="Pfam" id="PF13374">
    <property type="entry name" value="TPR_10"/>
    <property type="match status" value="1"/>
</dbReference>
<sequence>MTERQGEHGRVPAAGPHAGTHNDLSGSASSVVQAGQVSGDLHVHAAALAPAPRPAQLPGDVRGFVNRAAELRALDGLLDDPPGAHQDSEALRIAVVVGTAGVGKTTLAVRWAHRAKGHFPDGQLYVNLHGYDPGPPMTVTDVLGRFLRALDVPVGRIPAGEESRAELFRSVMADRRVLVVLDNAATAGVIRPLLPGSPGCLVVTTSRTRMSGLVAREGAYRVSVETLSEAESVRLLRSIIAGYRAEDDDAELAELARLCARLPLALRIVAERAAARPRMPLRDLITDLRDESGLWDALSATGEEAGEEGAGEADAVRTVFAWSYRALTPQAARMFRLLGLHPGPDFRVEAAAALSGSTPSHARRHLDNLASVHLLEECGHDRYQFHDLLRAYAIDQAQREESADDRRAALERVLGWYLHSAAAAARAGSGAYTMQLTLEAVDDRVRPTAFDDGKAAIAWYETERDNLATAVRIASSAGMDRIAWQIPAVLTMVIADREPADAWLPAQRVALESARRAGDRYGEAITLDNLGIAYRHLFRLSEAEECFDAALSIFRELGSTFGHARAANGMGVAYMLAHRVDDAAACFERALEQARGLDDPVYVGAFSRNLGWALLEQDDLDQAESWLSRSASLLADADEPLERAEALTLLSAVHRRAGRSSQANQLAEQALAIAGEADGTLFEALALLELGRVCLAQENGADALGHLQQAAVLFQRVGRTDLQAAAWDTTGEAYLLLGRAEDAIAFHRRACSTFRARNDSWSLALSLARLAEALTSQGASPEAQRHRSEAVELLAAFPDGVAEAKRAEVQAAQAET</sequence>
<dbReference type="PANTHER" id="PTHR47691:SF3">
    <property type="entry name" value="HTH-TYPE TRANSCRIPTIONAL REGULATOR RV0890C-RELATED"/>
    <property type="match status" value="1"/>
</dbReference>
<feature type="region of interest" description="Disordered" evidence="1">
    <location>
        <begin position="1"/>
        <end position="32"/>
    </location>
</feature>
<dbReference type="InterPro" id="IPR002182">
    <property type="entry name" value="NB-ARC"/>
</dbReference>
<evidence type="ECO:0000256" key="1">
    <source>
        <dbReference type="SAM" id="MobiDB-lite"/>
    </source>
</evidence>
<reference evidence="3 4" key="1">
    <citation type="submission" date="2020-11" db="EMBL/GenBank/DDBJ databases">
        <title>Streptomyces spirodelae sp. nov., isolated from duckweed.</title>
        <authorList>
            <person name="Saimee Y."/>
            <person name="Duangmal K."/>
        </authorList>
    </citation>
    <scope>NUCLEOTIDE SEQUENCE [LARGE SCALE GENOMIC DNA]</scope>
    <source>
        <strain evidence="3 4">S16-07</strain>
    </source>
</reference>
<dbReference type="InterPro" id="IPR019734">
    <property type="entry name" value="TPR_rpt"/>
</dbReference>
<dbReference type="Pfam" id="PF13424">
    <property type="entry name" value="TPR_12"/>
    <property type="match status" value="2"/>
</dbReference>
<gene>
    <name evidence="3" type="ORF">ITI46_09600</name>
</gene>
<dbReference type="Proteomes" id="UP001519064">
    <property type="component" value="Unassembled WGS sequence"/>
</dbReference>
<organism evidence="3 4">
    <name type="scientific">Streptomyces oryzae</name>
    <dbReference type="NCBI Taxonomy" id="1434886"/>
    <lineage>
        <taxon>Bacteria</taxon>
        <taxon>Bacillati</taxon>
        <taxon>Actinomycetota</taxon>
        <taxon>Actinomycetes</taxon>
        <taxon>Kitasatosporales</taxon>
        <taxon>Streptomycetaceae</taxon>
        <taxon>Streptomyces</taxon>
    </lineage>
</organism>
<dbReference type="InterPro" id="IPR011990">
    <property type="entry name" value="TPR-like_helical_dom_sf"/>
</dbReference>
<name>A0ABS3X976_9ACTN</name>
<evidence type="ECO:0000259" key="2">
    <source>
        <dbReference type="Pfam" id="PF00931"/>
    </source>
</evidence>
<dbReference type="Gene3D" id="3.40.50.300">
    <property type="entry name" value="P-loop containing nucleotide triphosphate hydrolases"/>
    <property type="match status" value="1"/>
</dbReference>
<dbReference type="EMBL" id="JADKMA010000035">
    <property type="protein sequence ID" value="MBO8191923.1"/>
    <property type="molecule type" value="Genomic_DNA"/>
</dbReference>
<keyword evidence="4" id="KW-1185">Reference proteome</keyword>
<dbReference type="RefSeq" id="WP_209239018.1">
    <property type="nucleotide sequence ID" value="NZ_JADKMA010000035.1"/>
</dbReference>
<accession>A0ABS3X976</accession>
<dbReference type="SMART" id="SM00028">
    <property type="entry name" value="TPR"/>
    <property type="match status" value="7"/>
</dbReference>
<dbReference type="PANTHER" id="PTHR47691">
    <property type="entry name" value="REGULATOR-RELATED"/>
    <property type="match status" value="1"/>
</dbReference>
<feature type="compositionally biased region" description="Basic and acidic residues" evidence="1">
    <location>
        <begin position="1"/>
        <end position="10"/>
    </location>
</feature>